<evidence type="ECO:0000256" key="4">
    <source>
        <dbReference type="RuleBase" id="RU000363"/>
    </source>
</evidence>
<dbReference type="OMA" id="TWITWVV"/>
<dbReference type="Pfam" id="PF00106">
    <property type="entry name" value="adh_short"/>
    <property type="match status" value="1"/>
</dbReference>
<reference evidence="7" key="2">
    <citation type="journal article" date="2018" name="BMC Genomics">
        <title>A manually annotated Actinidia chinensis var. chinensis (kiwifruit) genome highlights the challenges associated with draft genomes and gene prediction in plants.</title>
        <authorList>
            <person name="Pilkington S.M."/>
            <person name="Crowhurst R."/>
            <person name="Hilario E."/>
            <person name="Nardozza S."/>
            <person name="Fraser L."/>
            <person name="Peng Y."/>
            <person name="Gunaseelan K."/>
            <person name="Simpson R."/>
            <person name="Tahir J."/>
            <person name="Deroles S.C."/>
            <person name="Templeton K."/>
            <person name="Luo Z."/>
            <person name="Davy M."/>
            <person name="Cheng C."/>
            <person name="McNeilage M."/>
            <person name="Scaglione D."/>
            <person name="Liu Y."/>
            <person name="Zhang Q."/>
            <person name="Datson P."/>
            <person name="De Silva N."/>
            <person name="Gardiner S.E."/>
            <person name="Bassett H."/>
            <person name="Chagne D."/>
            <person name="McCallum J."/>
            <person name="Dzierzon H."/>
            <person name="Deng C."/>
            <person name="Wang Y.Y."/>
            <person name="Barron L."/>
            <person name="Manako K."/>
            <person name="Bowen J."/>
            <person name="Foster T.M."/>
            <person name="Erridge Z.A."/>
            <person name="Tiffin H."/>
            <person name="Waite C.N."/>
            <person name="Davies K.M."/>
            <person name="Grierson E.P."/>
            <person name="Laing W.A."/>
            <person name="Kirk R."/>
            <person name="Chen X."/>
            <person name="Wood M."/>
            <person name="Montefiori M."/>
            <person name="Brummell D.A."/>
            <person name="Schwinn K.E."/>
            <person name="Catanach A."/>
            <person name="Fullerton C."/>
            <person name="Li D."/>
            <person name="Meiyalaghan S."/>
            <person name="Nieuwenhuizen N."/>
            <person name="Read N."/>
            <person name="Prakash R."/>
            <person name="Hunter D."/>
            <person name="Zhang H."/>
            <person name="McKenzie M."/>
            <person name="Knabel M."/>
            <person name="Harris A."/>
            <person name="Allan A.C."/>
            <person name="Gleave A."/>
            <person name="Chen A."/>
            <person name="Janssen B.J."/>
            <person name="Plunkett B."/>
            <person name="Ampomah-Dwamena C."/>
            <person name="Voogd C."/>
            <person name="Leif D."/>
            <person name="Lafferty D."/>
            <person name="Souleyre E.J.F."/>
            <person name="Varkonyi-Gasic E."/>
            <person name="Gambi F."/>
            <person name="Hanley J."/>
            <person name="Yao J.L."/>
            <person name="Cheung J."/>
            <person name="David K.M."/>
            <person name="Warren B."/>
            <person name="Marsh K."/>
            <person name="Snowden K.C."/>
            <person name="Lin-Wang K."/>
            <person name="Brian L."/>
            <person name="Martinez-Sanchez M."/>
            <person name="Wang M."/>
            <person name="Ileperuma N."/>
            <person name="Macnee N."/>
            <person name="Campin R."/>
            <person name="McAtee P."/>
            <person name="Drummond R.S.M."/>
            <person name="Espley R.V."/>
            <person name="Ireland H.S."/>
            <person name="Wu R."/>
            <person name="Atkinson R.G."/>
            <person name="Karunairetnam S."/>
            <person name="Bulley S."/>
            <person name="Chunkath S."/>
            <person name="Hanley Z."/>
            <person name="Storey R."/>
            <person name="Thrimawithana A.H."/>
            <person name="Thomson S."/>
            <person name="David C."/>
            <person name="Testolin R."/>
            <person name="Huang H."/>
            <person name="Hellens R.P."/>
            <person name="Schaffer R.J."/>
        </authorList>
    </citation>
    <scope>NUCLEOTIDE SEQUENCE [LARGE SCALE GENOMIC DNA]</scope>
    <source>
        <strain evidence="7">cv. Red5</strain>
    </source>
</reference>
<dbReference type="InterPro" id="IPR002347">
    <property type="entry name" value="SDR_fam"/>
</dbReference>
<accession>A0A2R6P3X7</accession>
<dbReference type="EMBL" id="NKQK01000029">
    <property type="protein sequence ID" value="PSR84799.1"/>
    <property type="molecule type" value="Genomic_DNA"/>
</dbReference>
<dbReference type="AlphaFoldDB" id="A0A2R6P3X7"/>
<dbReference type="InParanoid" id="A0A2R6P3X7"/>
<feature type="transmembrane region" description="Helical" evidence="5">
    <location>
        <begin position="45"/>
        <end position="71"/>
    </location>
</feature>
<dbReference type="GO" id="GO:0045703">
    <property type="term" value="F:ketoreductase activity"/>
    <property type="evidence" value="ECO:0007669"/>
    <property type="project" value="TreeGrafter"/>
</dbReference>
<evidence type="ECO:0000313" key="7">
    <source>
        <dbReference type="Proteomes" id="UP000241394"/>
    </source>
</evidence>
<dbReference type="PRINTS" id="PR00081">
    <property type="entry name" value="GDHRDH"/>
</dbReference>
<comment type="subcellular location">
    <subcellularLocation>
        <location evidence="1">Endoplasmic reticulum</location>
    </subcellularLocation>
</comment>
<dbReference type="Proteomes" id="UP000241394">
    <property type="component" value="Chromosome LG29"/>
</dbReference>
<dbReference type="STRING" id="1590841.A0A2R6P3X7"/>
<comment type="similarity">
    <text evidence="4">Belongs to the short-chain dehydrogenases/reductases (SDR) family.</text>
</comment>
<keyword evidence="5" id="KW-1133">Transmembrane helix</keyword>
<keyword evidence="7" id="KW-1185">Reference proteome</keyword>
<dbReference type="FunFam" id="3.40.50.720:FF:000137">
    <property type="entry name" value="Hydroxysteroid (17-beta) dehydrogenase 3"/>
    <property type="match status" value="1"/>
</dbReference>
<keyword evidence="3" id="KW-0560">Oxidoreductase</keyword>
<gene>
    <name evidence="6" type="ORF">CEY00_Acc32779</name>
</gene>
<dbReference type="Gene3D" id="3.40.50.720">
    <property type="entry name" value="NAD(P)-binding Rossmann-like Domain"/>
    <property type="match status" value="1"/>
</dbReference>
<keyword evidence="2" id="KW-0521">NADP</keyword>
<dbReference type="PRINTS" id="PR00080">
    <property type="entry name" value="SDRFAMILY"/>
</dbReference>
<dbReference type="GO" id="GO:0005783">
    <property type="term" value="C:endoplasmic reticulum"/>
    <property type="evidence" value="ECO:0007669"/>
    <property type="project" value="UniProtKB-SubCell"/>
</dbReference>
<sequence length="356" mass="39835">MGISQTKQPNYNMLFDALLLFYIKKNIERTISLSLSLSTMDLQGLILIATATLGFISLCNHLANILNWVWVNFLRPPKNLKHYGSWALITGSTDGIGRALASEMASKGLGLILLGRDPIKLEATSQEIQKQNGGLVEIKTIVIDFAKESGEEIARKVEEEIEDLDVGILVNNAGLAYPFARFFDEVGLDLMDSIVGVNIVGTTWVTKAVLKTMMKRKRGAIVNIGSGSSAAVSSYPLYTVYAASKAYIAMLSRCISLEYKQHGIDIQCQIPLLVATKMASIRRSSFFIPSPETYSRASLRAIGYEQVLVPYWPHSLQRLLMKLLPEPLLDRWILQYFSGMRKRGLQKKQQQKRREN</sequence>
<dbReference type="InterPro" id="IPR036291">
    <property type="entry name" value="NAD(P)-bd_dom_sf"/>
</dbReference>
<dbReference type="Gramene" id="PSR84799">
    <property type="protein sequence ID" value="PSR84799"/>
    <property type="gene ID" value="CEY00_Acc32779"/>
</dbReference>
<evidence type="ECO:0000256" key="2">
    <source>
        <dbReference type="ARBA" id="ARBA00022857"/>
    </source>
</evidence>
<evidence type="ECO:0000256" key="5">
    <source>
        <dbReference type="SAM" id="Phobius"/>
    </source>
</evidence>
<comment type="caution">
    <text evidence="6">The sequence shown here is derived from an EMBL/GenBank/DDBJ whole genome shotgun (WGS) entry which is preliminary data.</text>
</comment>
<name>A0A2R6P3X7_ACTCC</name>
<protein>
    <submittedName>
        <fullName evidence="6">Very-long-chain 3-oxoacyl-CoA reductase</fullName>
    </submittedName>
</protein>
<keyword evidence="5" id="KW-0472">Membrane</keyword>
<evidence type="ECO:0000313" key="6">
    <source>
        <dbReference type="EMBL" id="PSR84799.1"/>
    </source>
</evidence>
<dbReference type="PIRSF" id="PIRSF000126">
    <property type="entry name" value="11-beta-HSD1"/>
    <property type="match status" value="1"/>
</dbReference>
<evidence type="ECO:0000256" key="1">
    <source>
        <dbReference type="ARBA" id="ARBA00004240"/>
    </source>
</evidence>
<dbReference type="InterPro" id="IPR051019">
    <property type="entry name" value="VLCFA-Steroid_DH"/>
</dbReference>
<organism evidence="6 7">
    <name type="scientific">Actinidia chinensis var. chinensis</name>
    <name type="common">Chinese soft-hair kiwi</name>
    <dbReference type="NCBI Taxonomy" id="1590841"/>
    <lineage>
        <taxon>Eukaryota</taxon>
        <taxon>Viridiplantae</taxon>
        <taxon>Streptophyta</taxon>
        <taxon>Embryophyta</taxon>
        <taxon>Tracheophyta</taxon>
        <taxon>Spermatophyta</taxon>
        <taxon>Magnoliopsida</taxon>
        <taxon>eudicotyledons</taxon>
        <taxon>Gunneridae</taxon>
        <taxon>Pentapetalae</taxon>
        <taxon>asterids</taxon>
        <taxon>Ericales</taxon>
        <taxon>Actinidiaceae</taxon>
        <taxon>Actinidia</taxon>
    </lineage>
</organism>
<dbReference type="PROSITE" id="PS00061">
    <property type="entry name" value="ADH_SHORT"/>
    <property type="match status" value="1"/>
</dbReference>
<proteinExistence type="inferred from homology"/>
<evidence type="ECO:0000256" key="3">
    <source>
        <dbReference type="ARBA" id="ARBA00023002"/>
    </source>
</evidence>
<dbReference type="SUPFAM" id="SSF51735">
    <property type="entry name" value="NAD(P)-binding Rossmann-fold domains"/>
    <property type="match status" value="1"/>
</dbReference>
<reference evidence="6 7" key="1">
    <citation type="submission" date="2017-07" db="EMBL/GenBank/DDBJ databases">
        <title>An improved, manually edited Actinidia chinensis var. chinensis (kiwifruit) genome highlights the challenges associated with draft genomes and gene prediction in plants.</title>
        <authorList>
            <person name="Pilkington S."/>
            <person name="Crowhurst R."/>
            <person name="Hilario E."/>
            <person name="Nardozza S."/>
            <person name="Fraser L."/>
            <person name="Peng Y."/>
            <person name="Gunaseelan K."/>
            <person name="Simpson R."/>
            <person name="Tahir J."/>
            <person name="Deroles S."/>
            <person name="Templeton K."/>
            <person name="Luo Z."/>
            <person name="Davy M."/>
            <person name="Cheng C."/>
            <person name="Mcneilage M."/>
            <person name="Scaglione D."/>
            <person name="Liu Y."/>
            <person name="Zhang Q."/>
            <person name="Datson P."/>
            <person name="De Silva N."/>
            <person name="Gardiner S."/>
            <person name="Bassett H."/>
            <person name="Chagne D."/>
            <person name="Mccallum J."/>
            <person name="Dzierzon H."/>
            <person name="Deng C."/>
            <person name="Wang Y.-Y."/>
            <person name="Barron N."/>
            <person name="Manako K."/>
            <person name="Bowen J."/>
            <person name="Foster T."/>
            <person name="Erridge Z."/>
            <person name="Tiffin H."/>
            <person name="Waite C."/>
            <person name="Davies K."/>
            <person name="Grierson E."/>
            <person name="Laing W."/>
            <person name="Kirk R."/>
            <person name="Chen X."/>
            <person name="Wood M."/>
            <person name="Montefiori M."/>
            <person name="Brummell D."/>
            <person name="Schwinn K."/>
            <person name="Catanach A."/>
            <person name="Fullerton C."/>
            <person name="Li D."/>
            <person name="Meiyalaghan S."/>
            <person name="Nieuwenhuizen N."/>
            <person name="Read N."/>
            <person name="Prakash R."/>
            <person name="Hunter D."/>
            <person name="Zhang H."/>
            <person name="Mckenzie M."/>
            <person name="Knabel M."/>
            <person name="Harris A."/>
            <person name="Allan A."/>
            <person name="Chen A."/>
            <person name="Janssen B."/>
            <person name="Plunkett B."/>
            <person name="Dwamena C."/>
            <person name="Voogd C."/>
            <person name="Leif D."/>
            <person name="Lafferty D."/>
            <person name="Souleyre E."/>
            <person name="Varkonyi-Gasic E."/>
            <person name="Gambi F."/>
            <person name="Hanley J."/>
            <person name="Yao J.-L."/>
            <person name="Cheung J."/>
            <person name="David K."/>
            <person name="Warren B."/>
            <person name="Marsh K."/>
            <person name="Snowden K."/>
            <person name="Lin-Wang K."/>
            <person name="Brian L."/>
            <person name="Martinez-Sanchez M."/>
            <person name="Wang M."/>
            <person name="Ileperuma N."/>
            <person name="Macnee N."/>
            <person name="Campin R."/>
            <person name="Mcatee P."/>
            <person name="Drummond R."/>
            <person name="Espley R."/>
            <person name="Ireland H."/>
            <person name="Wu R."/>
            <person name="Atkinson R."/>
            <person name="Karunairetnam S."/>
            <person name="Bulley S."/>
            <person name="Chunkath S."/>
            <person name="Hanley Z."/>
            <person name="Storey R."/>
            <person name="Thrimawithana A."/>
            <person name="Thomson S."/>
            <person name="David C."/>
            <person name="Testolin R."/>
        </authorList>
    </citation>
    <scope>NUCLEOTIDE SEQUENCE [LARGE SCALE GENOMIC DNA]</scope>
    <source>
        <strain evidence="7">cv. Red5</strain>
        <tissue evidence="6">Young leaf</tissue>
    </source>
</reference>
<dbReference type="PANTHER" id="PTHR43899">
    <property type="entry name" value="RH59310P"/>
    <property type="match status" value="1"/>
</dbReference>
<dbReference type="OrthoDB" id="5545019at2759"/>
<keyword evidence="5" id="KW-0812">Transmembrane</keyword>
<dbReference type="InterPro" id="IPR020904">
    <property type="entry name" value="Sc_DH/Rdtase_CS"/>
</dbReference>
<dbReference type="CDD" id="cd05356">
    <property type="entry name" value="17beta-HSD1_like_SDR_c"/>
    <property type="match status" value="1"/>
</dbReference>
<dbReference type="PANTHER" id="PTHR43899:SF25">
    <property type="entry name" value="ENOYL-(ACYL CARRIER) REDUCTASE"/>
    <property type="match status" value="1"/>
</dbReference>